<accession>A0A238KB54</accession>
<proteinExistence type="predicted"/>
<dbReference type="EMBL" id="FXYD01000003">
    <property type="protein sequence ID" value="SMX39382.1"/>
    <property type="molecule type" value="Genomic_DNA"/>
</dbReference>
<gene>
    <name evidence="1" type="ORF">OCA8868_01952</name>
</gene>
<evidence type="ECO:0000313" key="1">
    <source>
        <dbReference type="EMBL" id="SMX39382.1"/>
    </source>
</evidence>
<reference evidence="2" key="1">
    <citation type="submission" date="2017-05" db="EMBL/GenBank/DDBJ databases">
        <authorList>
            <person name="Rodrigo-Torres L."/>
            <person name="Arahal R. D."/>
            <person name="Lucena T."/>
        </authorList>
    </citation>
    <scope>NUCLEOTIDE SEQUENCE [LARGE SCALE GENOMIC DNA]</scope>
    <source>
        <strain evidence="2">CECT 8868</strain>
    </source>
</reference>
<dbReference type="RefSeq" id="WP_093996372.1">
    <property type="nucleotide sequence ID" value="NZ_FXYD01000003.1"/>
</dbReference>
<dbReference type="OrthoDB" id="7668199at2"/>
<name>A0A238KB54_9RHOB</name>
<protein>
    <submittedName>
        <fullName evidence="1">Uncharacterized protein</fullName>
    </submittedName>
</protein>
<dbReference type="Proteomes" id="UP000203464">
    <property type="component" value="Unassembled WGS sequence"/>
</dbReference>
<keyword evidence="2" id="KW-1185">Reference proteome</keyword>
<dbReference type="AlphaFoldDB" id="A0A238KB54"/>
<organism evidence="1 2">
    <name type="scientific">Octadecabacter ascidiaceicola</name>
    <dbReference type="NCBI Taxonomy" id="1655543"/>
    <lineage>
        <taxon>Bacteria</taxon>
        <taxon>Pseudomonadati</taxon>
        <taxon>Pseudomonadota</taxon>
        <taxon>Alphaproteobacteria</taxon>
        <taxon>Rhodobacterales</taxon>
        <taxon>Roseobacteraceae</taxon>
        <taxon>Octadecabacter</taxon>
    </lineage>
</organism>
<evidence type="ECO:0000313" key="2">
    <source>
        <dbReference type="Proteomes" id="UP000203464"/>
    </source>
</evidence>
<sequence length="241" mass="27294">MFKQIFKLTLDKTRSKRWIALHERAHIELGHFSILEGVPTFNLVSKSGKSQVREPDLPRDLWDKVERCLELQADHEALEKMLGNMDEVDWVELRVTIASIASVMVLIEKADADNPNPSETHPKAATRIFQLLGHVGEMWSIGASLNANNLPDTERIQEFVKEVILPAYFDAVEMARSAEATSFIDDLGNPEIFFADIAHAKLGKWDQLKTVGAKEWAELKDANEQILPLVYKFQAENKTSI</sequence>